<sequence>MIAKIQRMLRLKPYYWLFVIFLLVLGILALLAPLFPFDPVATDIPNRLQAPQWAHPFGTDELGRDYFSRILYGARVSLLVGLASMVMATLIGSLIGFLSAYIGGTLDAVLMRLIDLISSVPSLVLTTVLAALLKPGLLTIIIIISFFTWMSIARLVRAESLSLKERDYVKYAQFLGFKPLTIIRRHILPQVFPTIIVGATSVVASAIMMESTLSFLGLGIQPPQSSWGSLLQNAQSYLQLAPYMAILPGLLIILTIVSFNGLGNLIRDSYDLEER</sequence>
<comment type="caution">
    <text evidence="9">The sequence shown here is derived from an EMBL/GenBank/DDBJ whole genome shotgun (WGS) entry which is preliminary data.</text>
</comment>
<feature type="transmembrane region" description="Helical" evidence="7">
    <location>
        <begin position="113"/>
        <end position="132"/>
    </location>
</feature>
<dbReference type="OrthoDB" id="9797472at2"/>
<dbReference type="InterPro" id="IPR050366">
    <property type="entry name" value="BP-dependent_transpt_permease"/>
</dbReference>
<evidence type="ECO:0000256" key="1">
    <source>
        <dbReference type="ARBA" id="ARBA00004651"/>
    </source>
</evidence>
<feature type="domain" description="ABC transmembrane type-1" evidence="8">
    <location>
        <begin position="74"/>
        <end position="263"/>
    </location>
</feature>
<feature type="transmembrane region" description="Helical" evidence="7">
    <location>
        <begin position="240"/>
        <end position="262"/>
    </location>
</feature>
<evidence type="ECO:0000256" key="7">
    <source>
        <dbReference type="RuleBase" id="RU363032"/>
    </source>
</evidence>
<dbReference type="Pfam" id="PF00528">
    <property type="entry name" value="BPD_transp_1"/>
    <property type="match status" value="1"/>
</dbReference>
<feature type="transmembrane region" description="Helical" evidence="7">
    <location>
        <begin position="76"/>
        <end position="101"/>
    </location>
</feature>
<evidence type="ECO:0000256" key="5">
    <source>
        <dbReference type="ARBA" id="ARBA00022989"/>
    </source>
</evidence>
<accession>A0A2I1MQD3</accession>
<evidence type="ECO:0000256" key="4">
    <source>
        <dbReference type="ARBA" id="ARBA00022692"/>
    </source>
</evidence>
<dbReference type="GO" id="GO:0055085">
    <property type="term" value="P:transmembrane transport"/>
    <property type="evidence" value="ECO:0007669"/>
    <property type="project" value="InterPro"/>
</dbReference>
<dbReference type="InterPro" id="IPR000515">
    <property type="entry name" value="MetI-like"/>
</dbReference>
<dbReference type="SUPFAM" id="SSF161098">
    <property type="entry name" value="MetI-like"/>
    <property type="match status" value="1"/>
</dbReference>
<feature type="transmembrane region" description="Helical" evidence="7">
    <location>
        <begin position="14"/>
        <end position="35"/>
    </location>
</feature>
<keyword evidence="6 7" id="KW-0472">Membrane</keyword>
<dbReference type="InterPro" id="IPR035906">
    <property type="entry name" value="MetI-like_sf"/>
</dbReference>
<keyword evidence="5 7" id="KW-1133">Transmembrane helix</keyword>
<feature type="transmembrane region" description="Helical" evidence="7">
    <location>
        <begin position="191"/>
        <end position="220"/>
    </location>
</feature>
<evidence type="ECO:0000313" key="10">
    <source>
        <dbReference type="Proteomes" id="UP000234239"/>
    </source>
</evidence>
<protein>
    <submittedName>
        <fullName evidence="9">Peptide ABC transporter permease</fullName>
    </submittedName>
</protein>
<evidence type="ECO:0000259" key="8">
    <source>
        <dbReference type="PROSITE" id="PS50928"/>
    </source>
</evidence>
<evidence type="ECO:0000256" key="2">
    <source>
        <dbReference type="ARBA" id="ARBA00022448"/>
    </source>
</evidence>
<evidence type="ECO:0000256" key="6">
    <source>
        <dbReference type="ARBA" id="ARBA00023136"/>
    </source>
</evidence>
<dbReference type="PANTHER" id="PTHR43386:SF1">
    <property type="entry name" value="D,D-DIPEPTIDE TRANSPORT SYSTEM PERMEASE PROTEIN DDPC-RELATED"/>
    <property type="match status" value="1"/>
</dbReference>
<proteinExistence type="inferred from homology"/>
<dbReference type="RefSeq" id="WP_101603587.1">
    <property type="nucleotide sequence ID" value="NZ_CAJHKM010000001.1"/>
</dbReference>
<comment type="similarity">
    <text evidence="7">Belongs to the binding-protein-dependent transport system permease family.</text>
</comment>
<dbReference type="GO" id="GO:0005886">
    <property type="term" value="C:plasma membrane"/>
    <property type="evidence" value="ECO:0007669"/>
    <property type="project" value="UniProtKB-SubCell"/>
</dbReference>
<dbReference type="Proteomes" id="UP000234239">
    <property type="component" value="Unassembled WGS sequence"/>
</dbReference>
<feature type="transmembrane region" description="Helical" evidence="7">
    <location>
        <begin position="138"/>
        <end position="156"/>
    </location>
</feature>
<dbReference type="PANTHER" id="PTHR43386">
    <property type="entry name" value="OLIGOPEPTIDE TRANSPORT SYSTEM PERMEASE PROTEIN APPC"/>
    <property type="match status" value="1"/>
</dbReference>
<evidence type="ECO:0000313" key="9">
    <source>
        <dbReference type="EMBL" id="PKZ22350.1"/>
    </source>
</evidence>
<name>A0A2I1MQD3_9LACT</name>
<keyword evidence="4 7" id="KW-0812">Transmembrane</keyword>
<dbReference type="PROSITE" id="PS50928">
    <property type="entry name" value="ABC_TM1"/>
    <property type="match status" value="1"/>
</dbReference>
<dbReference type="EMBL" id="PKGY01000002">
    <property type="protein sequence ID" value="PKZ22350.1"/>
    <property type="molecule type" value="Genomic_DNA"/>
</dbReference>
<gene>
    <name evidence="9" type="ORF">CYJ28_04340</name>
</gene>
<reference evidence="9 10" key="1">
    <citation type="submission" date="2017-12" db="EMBL/GenBank/DDBJ databases">
        <title>Phylogenetic diversity of female urinary microbiome.</title>
        <authorList>
            <person name="Thomas-White K."/>
            <person name="Wolfe A.J."/>
        </authorList>
    </citation>
    <scope>NUCLEOTIDE SEQUENCE [LARGE SCALE GENOMIC DNA]</scope>
    <source>
        <strain evidence="9 10">UMB0139</strain>
    </source>
</reference>
<keyword evidence="3" id="KW-1003">Cell membrane</keyword>
<organism evidence="9 10">
    <name type="scientific">Aerococcus sanguinicola</name>
    <dbReference type="NCBI Taxonomy" id="119206"/>
    <lineage>
        <taxon>Bacteria</taxon>
        <taxon>Bacillati</taxon>
        <taxon>Bacillota</taxon>
        <taxon>Bacilli</taxon>
        <taxon>Lactobacillales</taxon>
        <taxon>Aerococcaceae</taxon>
        <taxon>Aerococcus</taxon>
    </lineage>
</organism>
<keyword evidence="2 7" id="KW-0813">Transport</keyword>
<dbReference type="GeneID" id="92903442"/>
<evidence type="ECO:0000256" key="3">
    <source>
        <dbReference type="ARBA" id="ARBA00022475"/>
    </source>
</evidence>
<dbReference type="CDD" id="cd06261">
    <property type="entry name" value="TM_PBP2"/>
    <property type="match status" value="1"/>
</dbReference>
<dbReference type="Gene3D" id="1.10.3720.10">
    <property type="entry name" value="MetI-like"/>
    <property type="match status" value="1"/>
</dbReference>
<comment type="subcellular location">
    <subcellularLocation>
        <location evidence="1 7">Cell membrane</location>
        <topology evidence="1 7">Multi-pass membrane protein</topology>
    </subcellularLocation>
</comment>
<dbReference type="AlphaFoldDB" id="A0A2I1MQD3"/>